<keyword evidence="3 8" id="KW-0813">Transport</keyword>
<evidence type="ECO:0000256" key="3">
    <source>
        <dbReference type="ARBA" id="ARBA00022448"/>
    </source>
</evidence>
<dbReference type="PANTHER" id="PTHR43829:SF5">
    <property type="entry name" value="AQUAPORIN-9"/>
    <property type="match status" value="1"/>
</dbReference>
<dbReference type="InterPro" id="IPR000425">
    <property type="entry name" value="MIP"/>
</dbReference>
<name>A0A811K1C5_9BILA</name>
<organism evidence="10 11">
    <name type="scientific">Bursaphelenchus okinawaensis</name>
    <dbReference type="NCBI Taxonomy" id="465554"/>
    <lineage>
        <taxon>Eukaryota</taxon>
        <taxon>Metazoa</taxon>
        <taxon>Ecdysozoa</taxon>
        <taxon>Nematoda</taxon>
        <taxon>Chromadorea</taxon>
        <taxon>Rhabditida</taxon>
        <taxon>Tylenchina</taxon>
        <taxon>Tylenchomorpha</taxon>
        <taxon>Aphelenchoidea</taxon>
        <taxon>Aphelenchoididae</taxon>
        <taxon>Bursaphelenchus</taxon>
    </lineage>
</organism>
<protein>
    <recommendedName>
        <fullName evidence="12">Aquaporin</fullName>
    </recommendedName>
</protein>
<evidence type="ECO:0008006" key="12">
    <source>
        <dbReference type="Google" id="ProtNLM"/>
    </source>
</evidence>
<feature type="transmembrane region" description="Helical" evidence="9">
    <location>
        <begin position="22"/>
        <end position="42"/>
    </location>
</feature>
<dbReference type="EMBL" id="CAJFCW020000002">
    <property type="protein sequence ID" value="CAG9088923.1"/>
    <property type="molecule type" value="Genomic_DNA"/>
</dbReference>
<reference evidence="10" key="1">
    <citation type="submission" date="2020-09" db="EMBL/GenBank/DDBJ databases">
        <authorList>
            <person name="Kikuchi T."/>
        </authorList>
    </citation>
    <scope>NUCLEOTIDE SEQUENCE</scope>
    <source>
        <strain evidence="10">SH1</strain>
    </source>
</reference>
<feature type="transmembrane region" description="Helical" evidence="9">
    <location>
        <begin position="242"/>
        <end position="261"/>
    </location>
</feature>
<dbReference type="InterPro" id="IPR022357">
    <property type="entry name" value="MIP_CS"/>
</dbReference>
<dbReference type="CDD" id="cd00333">
    <property type="entry name" value="MIP"/>
    <property type="match status" value="1"/>
</dbReference>
<dbReference type="GO" id="GO:0016323">
    <property type="term" value="C:basolateral plasma membrane"/>
    <property type="evidence" value="ECO:0007669"/>
    <property type="project" value="TreeGrafter"/>
</dbReference>
<dbReference type="InterPro" id="IPR023271">
    <property type="entry name" value="Aquaporin-like"/>
</dbReference>
<dbReference type="OrthoDB" id="3222at2759"/>
<evidence type="ECO:0000256" key="1">
    <source>
        <dbReference type="ARBA" id="ARBA00004141"/>
    </source>
</evidence>
<feature type="transmembrane region" description="Helical" evidence="9">
    <location>
        <begin position="106"/>
        <end position="124"/>
    </location>
</feature>
<evidence type="ECO:0000256" key="4">
    <source>
        <dbReference type="ARBA" id="ARBA00022692"/>
    </source>
</evidence>
<keyword evidence="11" id="KW-1185">Reference proteome</keyword>
<comment type="similarity">
    <text evidence="2 8">Belongs to the MIP/aquaporin (TC 1.A.8) family.</text>
</comment>
<dbReference type="SUPFAM" id="SSF81338">
    <property type="entry name" value="Aquaporin-like"/>
    <property type="match status" value="1"/>
</dbReference>
<sequence length="294" mass="31853">MTKEGLLPAERLRNRFHLRNKYHAALCAELFGTFLLVFLVLGISCQHVLTGSKLVSFLSINIGVGFIVALSVYATYTTSGGQLNPAVSITLVFLGHISIKEFIGFVIVQTIGAFLGAAAGFAVYQDALNYFAGPLRTITGPNATAGIFCSFPAEHISNCTAFLDQVVGTAILLFFVCVFTDKRNNVPAFLHPLCFGFTLMLIGFTYGMNLGYPINPARDFGPRLFAVFAGYGWEVFTYHGCYFWIPIVAPLIGGPLGAFLYHTFIGAHAPDGVEEVKKVVLPSNGDESELLNNA</sequence>
<comment type="caution">
    <text evidence="10">The sequence shown here is derived from an EMBL/GenBank/DDBJ whole genome shotgun (WGS) entry which is preliminary data.</text>
</comment>
<dbReference type="Proteomes" id="UP000783686">
    <property type="component" value="Unassembled WGS sequence"/>
</dbReference>
<dbReference type="PRINTS" id="PR00783">
    <property type="entry name" value="MINTRINSICP"/>
</dbReference>
<dbReference type="EMBL" id="CAJFDH010000002">
    <property type="protein sequence ID" value="CAD5209282.1"/>
    <property type="molecule type" value="Genomic_DNA"/>
</dbReference>
<evidence type="ECO:0000256" key="5">
    <source>
        <dbReference type="ARBA" id="ARBA00022989"/>
    </source>
</evidence>
<proteinExistence type="inferred from homology"/>
<accession>A0A811K1C5</accession>
<evidence type="ECO:0000256" key="9">
    <source>
        <dbReference type="SAM" id="Phobius"/>
    </source>
</evidence>
<evidence type="ECO:0000313" key="11">
    <source>
        <dbReference type="Proteomes" id="UP000614601"/>
    </source>
</evidence>
<evidence type="ECO:0000313" key="10">
    <source>
        <dbReference type="EMBL" id="CAD5209282.1"/>
    </source>
</evidence>
<dbReference type="PANTHER" id="PTHR43829">
    <property type="entry name" value="AQUAPORIN OR AQUAGLYCEROPORIN RELATED"/>
    <property type="match status" value="1"/>
</dbReference>
<comment type="subcellular location">
    <subcellularLocation>
        <location evidence="1">Membrane</location>
        <topology evidence="1">Multi-pass membrane protein</topology>
    </subcellularLocation>
</comment>
<dbReference type="AlphaFoldDB" id="A0A811K1C5"/>
<dbReference type="PROSITE" id="PS00221">
    <property type="entry name" value="MIP"/>
    <property type="match status" value="1"/>
</dbReference>
<feature type="transmembrane region" description="Helical" evidence="9">
    <location>
        <begin position="161"/>
        <end position="179"/>
    </location>
</feature>
<evidence type="ECO:0000256" key="2">
    <source>
        <dbReference type="ARBA" id="ARBA00006175"/>
    </source>
</evidence>
<dbReference type="GO" id="GO:0015254">
    <property type="term" value="F:glycerol channel activity"/>
    <property type="evidence" value="ECO:0007669"/>
    <property type="project" value="TreeGrafter"/>
</dbReference>
<dbReference type="Proteomes" id="UP000614601">
    <property type="component" value="Unassembled WGS sequence"/>
</dbReference>
<dbReference type="InterPro" id="IPR050363">
    <property type="entry name" value="MIP/Aquaporin"/>
</dbReference>
<dbReference type="Pfam" id="PF00230">
    <property type="entry name" value="MIP"/>
    <property type="match status" value="1"/>
</dbReference>
<gene>
    <name evidence="10" type="ORF">BOKJ2_LOCUS2602</name>
</gene>
<feature type="transmembrane region" description="Helical" evidence="9">
    <location>
        <begin position="54"/>
        <end position="76"/>
    </location>
</feature>
<evidence type="ECO:0000256" key="8">
    <source>
        <dbReference type="RuleBase" id="RU000477"/>
    </source>
</evidence>
<evidence type="ECO:0000256" key="6">
    <source>
        <dbReference type="ARBA" id="ARBA00023136"/>
    </source>
</evidence>
<feature type="transmembrane region" description="Helical" evidence="9">
    <location>
        <begin position="186"/>
        <end position="206"/>
    </location>
</feature>
<keyword evidence="4 8" id="KW-0812">Transmembrane</keyword>
<keyword evidence="6 9" id="KW-0472">Membrane</keyword>
<evidence type="ECO:0000256" key="7">
    <source>
        <dbReference type="ARBA" id="ARBA00045280"/>
    </source>
</evidence>
<comment type="function">
    <text evidence="7">Aquaglyceroporin that may modulate the water content and osmolytes during anhydrobiosis.</text>
</comment>
<dbReference type="Gene3D" id="1.20.1080.10">
    <property type="entry name" value="Glycerol uptake facilitator protein"/>
    <property type="match status" value="1"/>
</dbReference>
<keyword evidence="5 9" id="KW-1133">Transmembrane helix</keyword>
<dbReference type="GO" id="GO:0015250">
    <property type="term" value="F:water channel activity"/>
    <property type="evidence" value="ECO:0007669"/>
    <property type="project" value="TreeGrafter"/>
</dbReference>